<keyword evidence="10" id="KW-0406">Ion transport</keyword>
<accession>S0FYB7</accession>
<feature type="transmembrane region" description="Helical" evidence="13">
    <location>
        <begin position="186"/>
        <end position="208"/>
    </location>
</feature>
<evidence type="ECO:0000256" key="10">
    <source>
        <dbReference type="ARBA" id="ARBA00023065"/>
    </source>
</evidence>
<dbReference type="AlphaFoldDB" id="S0FYB7"/>
<proteinExistence type="inferred from homology"/>
<feature type="transmembrane region" description="Helical" evidence="13">
    <location>
        <begin position="348"/>
        <end position="370"/>
    </location>
</feature>
<dbReference type="InterPro" id="IPR050222">
    <property type="entry name" value="MATE_MdtK"/>
</dbReference>
<evidence type="ECO:0000256" key="11">
    <source>
        <dbReference type="ARBA" id="ARBA00023136"/>
    </source>
</evidence>
<dbReference type="PANTHER" id="PTHR43298">
    <property type="entry name" value="MULTIDRUG RESISTANCE PROTEIN NORM-RELATED"/>
    <property type="match status" value="1"/>
</dbReference>
<reference evidence="14 15" key="1">
    <citation type="journal article" date="2013" name="Genome Announc.">
        <title>Draft Genome Sequence of the Cellulolytic, Mesophilic, Anaerobic Bacterium Clostridium termitidis Strain CT1112 (DSM 5398).</title>
        <authorList>
            <person name="Lal S."/>
            <person name="Ramachandran U."/>
            <person name="Zhang X."/>
            <person name="Munir R."/>
            <person name="Sparling R."/>
            <person name="Levin D.B."/>
        </authorList>
    </citation>
    <scope>NUCLEOTIDE SEQUENCE [LARGE SCALE GENOMIC DNA]</scope>
    <source>
        <strain evidence="14 15">CT1112</strain>
    </source>
</reference>
<evidence type="ECO:0000313" key="14">
    <source>
        <dbReference type="EMBL" id="EMS74119.1"/>
    </source>
</evidence>
<protein>
    <recommendedName>
        <fullName evidence="4">Probable multidrug resistance protein NorM</fullName>
    </recommendedName>
    <alternativeName>
        <fullName evidence="12">Multidrug-efflux transporter</fullName>
    </alternativeName>
</protein>
<feature type="transmembrane region" description="Helical" evidence="13">
    <location>
        <begin position="161"/>
        <end position="180"/>
    </location>
</feature>
<dbReference type="RefSeq" id="WP_004622919.1">
    <property type="nucleotide sequence ID" value="NZ_AORV01000005.1"/>
</dbReference>
<evidence type="ECO:0000256" key="13">
    <source>
        <dbReference type="SAM" id="Phobius"/>
    </source>
</evidence>
<evidence type="ECO:0000256" key="6">
    <source>
        <dbReference type="ARBA" id="ARBA00022449"/>
    </source>
</evidence>
<evidence type="ECO:0000256" key="2">
    <source>
        <dbReference type="ARBA" id="ARBA00004651"/>
    </source>
</evidence>
<evidence type="ECO:0000256" key="9">
    <source>
        <dbReference type="ARBA" id="ARBA00022989"/>
    </source>
</evidence>
<keyword evidence="9 13" id="KW-1133">Transmembrane helix</keyword>
<feature type="transmembrane region" description="Helical" evidence="13">
    <location>
        <begin position="84"/>
        <end position="105"/>
    </location>
</feature>
<feature type="transmembrane region" description="Helical" evidence="13">
    <location>
        <begin position="52"/>
        <end position="72"/>
    </location>
</feature>
<feature type="transmembrane region" description="Helical" evidence="13">
    <location>
        <begin position="377"/>
        <end position="398"/>
    </location>
</feature>
<keyword evidence="5" id="KW-0813">Transport</keyword>
<feature type="transmembrane region" description="Helical" evidence="13">
    <location>
        <begin position="274"/>
        <end position="297"/>
    </location>
</feature>
<evidence type="ECO:0000256" key="12">
    <source>
        <dbReference type="ARBA" id="ARBA00031636"/>
    </source>
</evidence>
<keyword evidence="11 13" id="KW-0472">Membrane</keyword>
<dbReference type="InterPro" id="IPR048279">
    <property type="entry name" value="MdtK-like"/>
</dbReference>
<dbReference type="PIRSF" id="PIRSF006603">
    <property type="entry name" value="DinF"/>
    <property type="match status" value="1"/>
</dbReference>
<feature type="transmembrane region" description="Helical" evidence="13">
    <location>
        <begin position="229"/>
        <end position="254"/>
    </location>
</feature>
<dbReference type="eggNOG" id="COG0534">
    <property type="taxonomic scope" value="Bacteria"/>
</dbReference>
<dbReference type="NCBIfam" id="TIGR00797">
    <property type="entry name" value="matE"/>
    <property type="match status" value="1"/>
</dbReference>
<comment type="similarity">
    <text evidence="3">Belongs to the multi antimicrobial extrusion (MATE) (TC 2.A.66.1) family.</text>
</comment>
<feature type="transmembrane region" description="Helical" evidence="13">
    <location>
        <begin position="404"/>
        <end position="426"/>
    </location>
</feature>
<feature type="transmembrane region" description="Helical" evidence="13">
    <location>
        <begin position="125"/>
        <end position="149"/>
    </location>
</feature>
<dbReference type="Pfam" id="PF01554">
    <property type="entry name" value="MatE"/>
    <property type="match status" value="2"/>
</dbReference>
<dbReference type="GO" id="GO:0042910">
    <property type="term" value="F:xenobiotic transmembrane transporter activity"/>
    <property type="evidence" value="ECO:0007669"/>
    <property type="project" value="InterPro"/>
</dbReference>
<dbReference type="PANTHER" id="PTHR43298:SF2">
    <property type="entry name" value="FMN_FAD EXPORTER YEEO-RELATED"/>
    <property type="match status" value="1"/>
</dbReference>
<evidence type="ECO:0000313" key="15">
    <source>
        <dbReference type="Proteomes" id="UP000014155"/>
    </source>
</evidence>
<dbReference type="GO" id="GO:0015297">
    <property type="term" value="F:antiporter activity"/>
    <property type="evidence" value="ECO:0007669"/>
    <property type="project" value="UniProtKB-KW"/>
</dbReference>
<comment type="function">
    <text evidence="1">Multidrug efflux pump.</text>
</comment>
<dbReference type="GO" id="GO:0005886">
    <property type="term" value="C:plasma membrane"/>
    <property type="evidence" value="ECO:0007669"/>
    <property type="project" value="UniProtKB-SubCell"/>
</dbReference>
<keyword evidence="7" id="KW-1003">Cell membrane</keyword>
<evidence type="ECO:0000256" key="5">
    <source>
        <dbReference type="ARBA" id="ARBA00022448"/>
    </source>
</evidence>
<feature type="transmembrane region" description="Helical" evidence="13">
    <location>
        <begin position="20"/>
        <end position="46"/>
    </location>
</feature>
<keyword evidence="6" id="KW-0050">Antiport</keyword>
<evidence type="ECO:0000256" key="8">
    <source>
        <dbReference type="ARBA" id="ARBA00022692"/>
    </source>
</evidence>
<keyword evidence="15" id="KW-1185">Reference proteome</keyword>
<dbReference type="STRING" id="1195236.CTER_2905"/>
<dbReference type="PATRIC" id="fig|1195236.3.peg.146"/>
<organism evidence="14 15">
    <name type="scientific">Ruminiclostridium cellobioparum subsp. termitidis CT1112</name>
    <dbReference type="NCBI Taxonomy" id="1195236"/>
    <lineage>
        <taxon>Bacteria</taxon>
        <taxon>Bacillati</taxon>
        <taxon>Bacillota</taxon>
        <taxon>Clostridia</taxon>
        <taxon>Eubacteriales</taxon>
        <taxon>Oscillospiraceae</taxon>
        <taxon>Ruminiclostridium</taxon>
    </lineage>
</organism>
<dbReference type="Proteomes" id="UP000014155">
    <property type="component" value="Unassembled WGS sequence"/>
</dbReference>
<comment type="caution">
    <text evidence="14">The sequence shown here is derived from an EMBL/GenBank/DDBJ whole genome shotgun (WGS) entry which is preliminary data.</text>
</comment>
<evidence type="ECO:0000256" key="4">
    <source>
        <dbReference type="ARBA" id="ARBA00020268"/>
    </source>
</evidence>
<evidence type="ECO:0000256" key="1">
    <source>
        <dbReference type="ARBA" id="ARBA00003408"/>
    </source>
</evidence>
<evidence type="ECO:0000256" key="3">
    <source>
        <dbReference type="ARBA" id="ARBA00010199"/>
    </source>
</evidence>
<evidence type="ECO:0000256" key="7">
    <source>
        <dbReference type="ARBA" id="ARBA00022475"/>
    </source>
</evidence>
<comment type="subcellular location">
    <subcellularLocation>
        <location evidence="2">Cell membrane</location>
        <topology evidence="2">Multi-pass membrane protein</topology>
    </subcellularLocation>
</comment>
<keyword evidence="8 13" id="KW-0812">Transmembrane</keyword>
<dbReference type="InterPro" id="IPR002528">
    <property type="entry name" value="MATE_fam"/>
</dbReference>
<dbReference type="EMBL" id="AORV01000005">
    <property type="protein sequence ID" value="EMS74119.1"/>
    <property type="molecule type" value="Genomic_DNA"/>
</dbReference>
<dbReference type="GO" id="GO:0006811">
    <property type="term" value="P:monoatomic ion transport"/>
    <property type="evidence" value="ECO:0007669"/>
    <property type="project" value="UniProtKB-KW"/>
</dbReference>
<feature type="transmembrane region" description="Helical" evidence="13">
    <location>
        <begin position="309"/>
        <end position="328"/>
    </location>
</feature>
<sequence length="447" mass="47687">MFSKKELMRLFFPAFVEQFLSTAIGVVNTMMVSGLGAFAVSAVGIVDSINFVAMNLFLSVATGATVVIAQHLGAGNQEKASNTAAQSIVSVFLLSALTGLGLFVFGQQIIGFMFGGAEPVVKSAAWTYLVCSAISYPLLGLFNVFTGVLRANNNFIASMTSIVISNLVNLGVGAICIFKLDLGVLGAGLGLISARLVGAVVLLFHLLGSPKIHIRSASFKVSFKIMKPVLYIGVPAGLDSLVFNGGKLLVQAIVASLGTASLAANSIAGSLNSIINIPGGAVSIVAVSIIGYYAGAGDKQELKKMINRLTLYAMILLGGVSLLFLPFSSHILKLYQPADDVLTMALHITYLTLACIPIFWPAAFIIPACLRSTGDVVYVTVVSILSMWLVRVLLGYLLVKYTRLGIMGIWIAWCFDWVTRGVPFYARVLSRKYEKYIPARTDQTVTE</sequence>
<name>S0FYB7_RUMCE</name>
<gene>
    <name evidence="14" type="ORF">CTER_2905</name>
</gene>